<accession>A0A0R0APZ2</accession>
<keyword evidence="1" id="KW-0472">Membrane</keyword>
<proteinExistence type="predicted"/>
<comment type="caution">
    <text evidence="2">The sequence shown here is derived from an EMBL/GenBank/DDBJ whole genome shotgun (WGS) entry which is preliminary data.</text>
</comment>
<dbReference type="OrthoDB" id="7059565at2"/>
<reference evidence="2 3" key="1">
    <citation type="submission" date="2015-10" db="EMBL/GenBank/DDBJ databases">
        <title>Genome sequencing and analysis of members of genus Stenotrophomonas.</title>
        <authorList>
            <person name="Patil P.P."/>
            <person name="Midha S."/>
            <person name="Patil P.B."/>
        </authorList>
    </citation>
    <scope>NUCLEOTIDE SEQUENCE [LARGE SCALE GENOMIC DNA]</scope>
    <source>
        <strain evidence="2 3">JCM 16536</strain>
    </source>
</reference>
<name>A0A0R0APZ2_9GAMM</name>
<gene>
    <name evidence="2" type="ORF">ARC20_02985</name>
</gene>
<evidence type="ECO:0000313" key="3">
    <source>
        <dbReference type="Proteomes" id="UP000051802"/>
    </source>
</evidence>
<protein>
    <submittedName>
        <fullName evidence="2">Uncharacterized protein</fullName>
    </submittedName>
</protein>
<keyword evidence="3" id="KW-1185">Reference proteome</keyword>
<dbReference type="RefSeq" id="WP_057643272.1">
    <property type="nucleotide sequence ID" value="NZ_LLXU01000035.1"/>
</dbReference>
<dbReference type="EMBL" id="LLXU01000035">
    <property type="protein sequence ID" value="KRG47312.1"/>
    <property type="molecule type" value="Genomic_DNA"/>
</dbReference>
<evidence type="ECO:0000256" key="1">
    <source>
        <dbReference type="SAM" id="Phobius"/>
    </source>
</evidence>
<feature type="transmembrane region" description="Helical" evidence="1">
    <location>
        <begin position="31"/>
        <end position="52"/>
    </location>
</feature>
<keyword evidence="1" id="KW-0812">Transmembrane</keyword>
<keyword evidence="1" id="KW-1133">Transmembrane helix</keyword>
<organism evidence="2 3">
    <name type="scientific">Stenotrophomonas panacihumi</name>
    <dbReference type="NCBI Taxonomy" id="676599"/>
    <lineage>
        <taxon>Bacteria</taxon>
        <taxon>Pseudomonadati</taxon>
        <taxon>Pseudomonadota</taxon>
        <taxon>Gammaproteobacteria</taxon>
        <taxon>Lysobacterales</taxon>
        <taxon>Lysobacteraceae</taxon>
        <taxon>Stenotrophomonas</taxon>
    </lineage>
</organism>
<evidence type="ECO:0000313" key="2">
    <source>
        <dbReference type="EMBL" id="KRG47312.1"/>
    </source>
</evidence>
<dbReference type="AlphaFoldDB" id="A0A0R0APZ2"/>
<sequence length="204" mass="22955">MRVVLAALFVFACGGTAAVLIDSQLASPWPWWAKGVPALAMLAASGLSLFLFNRSGLRPQLRRQSHAVFIADLHAQGLLQREAFQAKRAFAVAEFEDEGSHYFIELDDGRVLYLGGQYLYDFEPLEADDGEPEQQRSFPCREFEVLRHRQAGYVVDIVCRGQVLEPELVAPPFGKREMRDLPEDGELIVDRDYETLKRTRLAAA</sequence>
<dbReference type="Proteomes" id="UP000051802">
    <property type="component" value="Unassembled WGS sequence"/>
</dbReference>